<feature type="region of interest" description="Disordered" evidence="2">
    <location>
        <begin position="270"/>
        <end position="300"/>
    </location>
</feature>
<dbReference type="InterPro" id="IPR004210">
    <property type="entry name" value="BESS_motif"/>
</dbReference>
<dbReference type="GO" id="GO:0003677">
    <property type="term" value="F:DNA binding"/>
    <property type="evidence" value="ECO:0007669"/>
    <property type="project" value="InterPro"/>
</dbReference>
<evidence type="ECO:0000313" key="7">
    <source>
        <dbReference type="Proteomes" id="UP000659654"/>
    </source>
</evidence>
<dbReference type="SMART" id="SM00595">
    <property type="entry name" value="MADF"/>
    <property type="match status" value="2"/>
</dbReference>
<name>A0A1I7RHG1_BURXY</name>
<feature type="domain" description="MADF" evidence="3">
    <location>
        <begin position="176"/>
        <end position="269"/>
    </location>
</feature>
<proteinExistence type="predicted"/>
<dbReference type="WBParaSite" id="BXY_0013800.1">
    <property type="protein sequence ID" value="BXY_0013800.1"/>
    <property type="gene ID" value="BXY_0013800"/>
</dbReference>
<evidence type="ECO:0000313" key="8">
    <source>
        <dbReference type="WBParaSite" id="BXY_0013800.1"/>
    </source>
</evidence>
<dbReference type="EMBL" id="CAJFDI010000004">
    <property type="protein sequence ID" value="CAD5226354.1"/>
    <property type="molecule type" value="Genomic_DNA"/>
</dbReference>
<dbReference type="OrthoDB" id="5779735at2759"/>
<dbReference type="GO" id="GO:0005634">
    <property type="term" value="C:nucleus"/>
    <property type="evidence" value="ECO:0007669"/>
    <property type="project" value="UniProtKB-SubCell"/>
</dbReference>
<evidence type="ECO:0000259" key="4">
    <source>
        <dbReference type="PROSITE" id="PS51031"/>
    </source>
</evidence>
<evidence type="ECO:0000259" key="3">
    <source>
        <dbReference type="PROSITE" id="PS51029"/>
    </source>
</evidence>
<dbReference type="InterPro" id="IPR039353">
    <property type="entry name" value="TF_Adf1"/>
</dbReference>
<dbReference type="InterPro" id="IPR006578">
    <property type="entry name" value="MADF-dom"/>
</dbReference>
<dbReference type="Proteomes" id="UP000582659">
    <property type="component" value="Unassembled WGS sequence"/>
</dbReference>
<comment type="subcellular location">
    <subcellularLocation>
        <location evidence="1">Nucleus</location>
    </subcellularLocation>
</comment>
<evidence type="ECO:0000256" key="1">
    <source>
        <dbReference type="PROSITE-ProRule" id="PRU00371"/>
    </source>
</evidence>
<dbReference type="EMBL" id="CAJFCV020000004">
    <property type="protein sequence ID" value="CAG9115778.1"/>
    <property type="molecule type" value="Genomic_DNA"/>
</dbReference>
<reference evidence="5" key="2">
    <citation type="submission" date="2020-09" db="EMBL/GenBank/DDBJ databases">
        <authorList>
            <person name="Kikuchi T."/>
        </authorList>
    </citation>
    <scope>NUCLEOTIDE SEQUENCE</scope>
    <source>
        <strain evidence="5">Ka4C1</strain>
    </source>
</reference>
<organism evidence="6 8">
    <name type="scientific">Bursaphelenchus xylophilus</name>
    <name type="common">Pinewood nematode worm</name>
    <name type="synonym">Aphelenchoides xylophilus</name>
    <dbReference type="NCBI Taxonomy" id="6326"/>
    <lineage>
        <taxon>Eukaryota</taxon>
        <taxon>Metazoa</taxon>
        <taxon>Ecdysozoa</taxon>
        <taxon>Nematoda</taxon>
        <taxon>Chromadorea</taxon>
        <taxon>Rhabditida</taxon>
        <taxon>Tylenchina</taxon>
        <taxon>Tylenchomorpha</taxon>
        <taxon>Aphelenchoidea</taxon>
        <taxon>Aphelenchoididae</taxon>
        <taxon>Bursaphelenchus</taxon>
    </lineage>
</organism>
<dbReference type="AlphaFoldDB" id="A0A1I7RHG1"/>
<dbReference type="Pfam" id="PF10545">
    <property type="entry name" value="MADF_DNA_bdg"/>
    <property type="match status" value="2"/>
</dbReference>
<feature type="domain" description="BESS" evidence="4">
    <location>
        <begin position="401"/>
        <end position="440"/>
    </location>
</feature>
<dbReference type="PANTHER" id="PTHR12243:SF67">
    <property type="entry name" value="COREPRESSOR OF PANGOLIN, ISOFORM A-RELATED"/>
    <property type="match status" value="1"/>
</dbReference>
<accession>A0A1I7RHG1</accession>
<dbReference type="Proteomes" id="UP000659654">
    <property type="component" value="Unassembled WGS sequence"/>
</dbReference>
<evidence type="ECO:0000256" key="2">
    <source>
        <dbReference type="SAM" id="MobiDB-lite"/>
    </source>
</evidence>
<feature type="compositionally biased region" description="Polar residues" evidence="2">
    <location>
        <begin position="289"/>
        <end position="300"/>
    </location>
</feature>
<gene>
    <name evidence="5" type="ORF">BXYJ_LOCUS9003</name>
</gene>
<dbReference type="PROSITE" id="PS51031">
    <property type="entry name" value="BESS"/>
    <property type="match status" value="1"/>
</dbReference>
<keyword evidence="1" id="KW-0539">Nucleus</keyword>
<evidence type="ECO:0000313" key="5">
    <source>
        <dbReference type="EMBL" id="CAD5226354.1"/>
    </source>
</evidence>
<feature type="region of interest" description="Disordered" evidence="2">
    <location>
        <begin position="135"/>
        <end position="171"/>
    </location>
</feature>
<dbReference type="PROSITE" id="PS51029">
    <property type="entry name" value="MADF"/>
    <property type="match status" value="2"/>
</dbReference>
<feature type="domain" description="MADF" evidence="3">
    <location>
        <begin position="19"/>
        <end position="105"/>
    </location>
</feature>
<protein>
    <submittedName>
        <fullName evidence="5">(pine wood nematode) hypothetical protein</fullName>
    </submittedName>
</protein>
<evidence type="ECO:0000313" key="6">
    <source>
        <dbReference type="Proteomes" id="UP000095284"/>
    </source>
</evidence>
<dbReference type="Proteomes" id="UP000095284">
    <property type="component" value="Unplaced"/>
</dbReference>
<sequence length="462" mass="52787">MSEDGHPQPTSSRQPFKVSLIQFVRGHPELWDLSMPAYRNNTLKSTIWEKFISRHPGVNSKQVREQWRLIKNRYYQERELRQSGKEMSTDFPYFEDCHFLENGKSTEGTPIKTRKFEENKDFLDNFKRILSEASLEEEQANSPQSDNDLENSAPNSHNNNTPSADRSKAPAETRAHLIDLVKDLPELYDKSNPLYKNNAHKGVLWSRIAKQLGNGATAKKVREQWSYMRRKYEEEFYSRKSGQAPTPMDPSKRHLFTFDQLSFLENYMQSERPESPPDNENQEAEADSSDNNQPDDSFGFKSSNINDLLLQLSQAASTRTPTSNNNNGRINMATGEILYDDKPTTSGPASINFDDVKGARPKKRRLDEVLPGVGSIDKTDLQKTVNDLSRCLLELLPSKDEDECSLFGKQIAHDLRRLSLRSRLVARKKINDLLMEMVIQDINEHVSTPTDELGATSNGNDI</sequence>
<keyword evidence="7" id="KW-1185">Reference proteome</keyword>
<reference evidence="8" key="1">
    <citation type="submission" date="2016-11" db="UniProtKB">
        <authorList>
            <consortium name="WormBaseParasite"/>
        </authorList>
    </citation>
    <scope>IDENTIFICATION</scope>
</reference>
<dbReference type="PANTHER" id="PTHR12243">
    <property type="entry name" value="MADF DOMAIN TRANSCRIPTION FACTOR"/>
    <property type="match status" value="1"/>
</dbReference>
<feature type="compositionally biased region" description="Polar residues" evidence="2">
    <location>
        <begin position="140"/>
        <end position="164"/>
    </location>
</feature>